<protein>
    <submittedName>
        <fullName evidence="1">Uncharacterized protein MANES_16G119000</fullName>
    </submittedName>
</protein>
<accession>A0A2P2KYR1</accession>
<proteinExistence type="predicted"/>
<reference evidence="1" key="1">
    <citation type="submission" date="2018-02" db="EMBL/GenBank/DDBJ databases">
        <title>Rhizophora mucronata_Transcriptome.</title>
        <authorList>
            <person name="Meera S.P."/>
            <person name="Sreeshan A."/>
            <person name="Augustine A."/>
        </authorList>
    </citation>
    <scope>NUCLEOTIDE SEQUENCE</scope>
    <source>
        <tissue evidence="1">Leaf</tissue>
    </source>
</reference>
<evidence type="ECO:0000313" key="1">
    <source>
        <dbReference type="EMBL" id="MBX10849.1"/>
    </source>
</evidence>
<dbReference type="AlphaFoldDB" id="A0A2P2KYR1"/>
<sequence>MCSFASQFFLGSRNDCKNDDILPANLVSPQLTTRF</sequence>
<organism evidence="1">
    <name type="scientific">Rhizophora mucronata</name>
    <name type="common">Asiatic mangrove</name>
    <dbReference type="NCBI Taxonomy" id="61149"/>
    <lineage>
        <taxon>Eukaryota</taxon>
        <taxon>Viridiplantae</taxon>
        <taxon>Streptophyta</taxon>
        <taxon>Embryophyta</taxon>
        <taxon>Tracheophyta</taxon>
        <taxon>Spermatophyta</taxon>
        <taxon>Magnoliopsida</taxon>
        <taxon>eudicotyledons</taxon>
        <taxon>Gunneridae</taxon>
        <taxon>Pentapetalae</taxon>
        <taxon>rosids</taxon>
        <taxon>fabids</taxon>
        <taxon>Malpighiales</taxon>
        <taxon>Rhizophoraceae</taxon>
        <taxon>Rhizophora</taxon>
    </lineage>
</organism>
<name>A0A2P2KYR1_RHIMU</name>
<dbReference type="EMBL" id="GGEC01030365">
    <property type="protein sequence ID" value="MBX10849.1"/>
    <property type="molecule type" value="Transcribed_RNA"/>
</dbReference>